<feature type="domain" description="Cas12f1-like TNB" evidence="3">
    <location>
        <begin position="289"/>
        <end position="352"/>
    </location>
</feature>
<evidence type="ECO:0000259" key="3">
    <source>
        <dbReference type="Pfam" id="PF07282"/>
    </source>
</evidence>
<dbReference type="OrthoDB" id="33505at2157"/>
<dbReference type="PANTHER" id="PTHR30405">
    <property type="entry name" value="TRANSPOSASE"/>
    <property type="match status" value="1"/>
</dbReference>
<reference evidence="4 5" key="1">
    <citation type="journal article" date="2008" name="Proc. Natl. Acad. Sci. U.S.A.">
        <title>A korarchaeal genome reveals new insights into the evolution of the Archaea.</title>
        <authorList>
            <person name="Elkins J.G."/>
            <person name="Podar M."/>
            <person name="Graham D.E."/>
            <person name="Makarova K.S."/>
            <person name="Wolf Y."/>
            <person name="Randau L."/>
            <person name="Hedlund B.P."/>
            <person name="Brochier-Armanet C."/>
            <person name="Kunin V."/>
            <person name="Anderson I."/>
            <person name="Lapidus A."/>
            <person name="Goltsman E."/>
            <person name="Barry K."/>
            <person name="Koonin E.V."/>
            <person name="Hugenholtz P."/>
            <person name="Kyrpides N."/>
            <person name="Wanner G."/>
            <person name="Richardson P."/>
            <person name="Keller M."/>
            <person name="Stetter K.O."/>
        </authorList>
    </citation>
    <scope>NUCLEOTIDE SEQUENCE [LARGE SCALE GENOMIC DNA]</scope>
    <source>
        <strain evidence="5">OPF8</strain>
    </source>
</reference>
<dbReference type="NCBIfam" id="TIGR01766">
    <property type="entry name" value="IS200/IS605 family accessory protein TnpB-like domain"/>
    <property type="match status" value="1"/>
</dbReference>
<dbReference type="GeneID" id="6094133"/>
<evidence type="ECO:0000256" key="1">
    <source>
        <dbReference type="ARBA" id="ARBA00023125"/>
    </source>
</evidence>
<protein>
    <submittedName>
        <fullName evidence="4">Transposase, IS605 OrfB family</fullName>
    </submittedName>
</protein>
<keyword evidence="5" id="KW-1185">Reference proteome</keyword>
<gene>
    <name evidence="4" type="ordered locus">Kcr_0856</name>
</gene>
<dbReference type="InParanoid" id="B1L573"/>
<dbReference type="Proteomes" id="UP000001686">
    <property type="component" value="Chromosome"/>
</dbReference>
<dbReference type="GO" id="GO:0003677">
    <property type="term" value="F:DNA binding"/>
    <property type="evidence" value="ECO:0007669"/>
    <property type="project" value="UniProtKB-KW"/>
</dbReference>
<dbReference type="PhylomeDB" id="B1L573"/>
<sequence length="389" mass="45048">MPLETVKLTASFKLDGSFPESLFSTYREVLGQLLDYAWEKGVTSFKRLKAEKYCELRARYPSLPSHYIYTACQMACSIYKSFRKLKRRGATKAEKPVFKKEVIMLDDHLFSLDLEGWEASIAVGGSRVRLKLLHGTYHEKFKGMRVGQAWLVKRGNDLYLKAVFSKVVEVAEMDERAVAVDVNENNVTFGTMERVVNVETRERIIRTAYFLKRRRLQSKPRLNEKPLLAKYRGRERRRVEAIYHEVANRIIDEAKKVKASTIVLEDLTNIRERIKRSKELNGRLNRWSFRKLQRIVEYKAKLAGLNVVYVEARGTSSLCPICGERLSPNGHRRLKCRCGLEEDRDVVAVKNLLRKYRMDVGASSVHPEGPPMTTERDEEYEGGRDESLF</sequence>
<evidence type="ECO:0000313" key="4">
    <source>
        <dbReference type="EMBL" id="ACB07602.1"/>
    </source>
</evidence>
<dbReference type="SUPFAM" id="SSF75712">
    <property type="entry name" value="Rad50 coiled-coil Zn hook"/>
    <property type="match status" value="1"/>
</dbReference>
<dbReference type="Pfam" id="PF07282">
    <property type="entry name" value="Cas12f1-like_TNB"/>
    <property type="match status" value="1"/>
</dbReference>
<dbReference type="EMBL" id="CP000968">
    <property type="protein sequence ID" value="ACB07602.1"/>
    <property type="molecule type" value="Genomic_DNA"/>
</dbReference>
<feature type="region of interest" description="Disordered" evidence="2">
    <location>
        <begin position="362"/>
        <end position="389"/>
    </location>
</feature>
<dbReference type="KEGG" id="kcr:Kcr_0856"/>
<dbReference type="HOGENOM" id="CLU_032903_3_4_2"/>
<dbReference type="PANTHER" id="PTHR30405:SF23">
    <property type="entry name" value="TRANSPOSASE-RELATED"/>
    <property type="match status" value="1"/>
</dbReference>
<dbReference type="AlphaFoldDB" id="B1L573"/>
<accession>B1L573</accession>
<proteinExistence type="predicted"/>
<dbReference type="InterPro" id="IPR051399">
    <property type="entry name" value="RNA-guided_DNA_endo/Transpos"/>
</dbReference>
<dbReference type="NCBIfam" id="NF040570">
    <property type="entry name" value="guided_TnpB"/>
    <property type="match status" value="1"/>
</dbReference>
<keyword evidence="1" id="KW-0238">DNA-binding</keyword>
<organism evidence="4 5">
    <name type="scientific">Korarchaeum cryptofilum (strain OPF8)</name>
    <dbReference type="NCBI Taxonomy" id="374847"/>
    <lineage>
        <taxon>Archaea</taxon>
        <taxon>Thermoproteota</taxon>
        <taxon>Candidatus Korarchaeia</taxon>
        <taxon>Candidatus Korarchaeales</taxon>
        <taxon>Candidatus Korarchaeaceae</taxon>
        <taxon>Candidatus Korarchaeum</taxon>
    </lineage>
</organism>
<dbReference type="EnsemblBacteria" id="ACB07602">
    <property type="protein sequence ID" value="ACB07602"/>
    <property type="gene ID" value="Kcr_0856"/>
</dbReference>
<dbReference type="STRING" id="374847.Kcr_0856"/>
<dbReference type="RefSeq" id="WP_012309499.1">
    <property type="nucleotide sequence ID" value="NC_010482.1"/>
</dbReference>
<evidence type="ECO:0000313" key="5">
    <source>
        <dbReference type="Proteomes" id="UP000001686"/>
    </source>
</evidence>
<name>B1L573_KORCO</name>
<dbReference type="eggNOG" id="arCOG00679">
    <property type="taxonomic scope" value="Archaea"/>
</dbReference>
<dbReference type="InterPro" id="IPR010095">
    <property type="entry name" value="Cas12f1-like_TNB"/>
</dbReference>
<evidence type="ECO:0000256" key="2">
    <source>
        <dbReference type="SAM" id="MobiDB-lite"/>
    </source>
</evidence>